<dbReference type="EMBL" id="ML992677">
    <property type="protein sequence ID" value="KAF2211345.1"/>
    <property type="molecule type" value="Genomic_DNA"/>
</dbReference>
<evidence type="ECO:0000259" key="1">
    <source>
        <dbReference type="PROSITE" id="PS50181"/>
    </source>
</evidence>
<dbReference type="SUPFAM" id="SSF52047">
    <property type="entry name" value="RNI-like"/>
    <property type="match status" value="1"/>
</dbReference>
<name>A0A6A6FD83_9PEZI</name>
<dbReference type="PROSITE" id="PS50181">
    <property type="entry name" value="FBOX"/>
    <property type="match status" value="1"/>
</dbReference>
<dbReference type="InterPro" id="IPR055411">
    <property type="entry name" value="LRR_FXL15/At3g58940/PEG3-like"/>
</dbReference>
<dbReference type="InterPro" id="IPR001810">
    <property type="entry name" value="F-box_dom"/>
</dbReference>
<sequence>MRLKLMFRKAPGKIAAMTTTFKFPLLDLPNELIAEVIEHVDSRKTLRILSRTCKRIQQLTEPALYRYALVRNGARARHLLHSIEQKPARAKAIHELDIPCDCRSAPWFEGLARLLESAVNLNRLMLEMPQVNNGEFEDQELHEQMTTALLRPFQAAISDADSKPLQKLQYLVLHLNGPDSPYWTLDRKSLCIVQLPLLQSLTLSCVNIKDDLAENIRHASFTALKTLTLEEINITHQGLRALLSLPKALEVLHLGENCHNVRHFEDVVDPAASHLFENDPAATLEAIGQQRHSLKSLTYVTPEMRNGWRIKPPSHVDAGFAAFPLLEHVTLHGKCPNFERAVMSSRSPPNLKSLTYQIDQIFWPPYMDRSLDSPLNPIPFIRAPSSSVPKSLTSLRIIGQPQDFTTPMKHQVEAAARSMKEMGIHLEFLFENWSPYYPPYLYGEPVPTTFTIYDGGWKETSPDQDLGMWYTVED</sequence>
<gene>
    <name evidence="2" type="ORF">CERZMDRAFT_98655</name>
</gene>
<accession>A0A6A6FD83</accession>
<keyword evidence="3" id="KW-1185">Reference proteome</keyword>
<proteinExistence type="predicted"/>
<dbReference type="InterPro" id="IPR036047">
    <property type="entry name" value="F-box-like_dom_sf"/>
</dbReference>
<dbReference type="AlphaFoldDB" id="A0A6A6FD83"/>
<dbReference type="Gene3D" id="3.80.10.10">
    <property type="entry name" value="Ribonuclease Inhibitor"/>
    <property type="match status" value="1"/>
</dbReference>
<dbReference type="Proteomes" id="UP000799539">
    <property type="component" value="Unassembled WGS sequence"/>
</dbReference>
<evidence type="ECO:0000313" key="2">
    <source>
        <dbReference type="EMBL" id="KAF2211345.1"/>
    </source>
</evidence>
<organism evidence="2 3">
    <name type="scientific">Cercospora zeae-maydis SCOH1-5</name>
    <dbReference type="NCBI Taxonomy" id="717836"/>
    <lineage>
        <taxon>Eukaryota</taxon>
        <taxon>Fungi</taxon>
        <taxon>Dikarya</taxon>
        <taxon>Ascomycota</taxon>
        <taxon>Pezizomycotina</taxon>
        <taxon>Dothideomycetes</taxon>
        <taxon>Dothideomycetidae</taxon>
        <taxon>Mycosphaerellales</taxon>
        <taxon>Mycosphaerellaceae</taxon>
        <taxon>Cercospora</taxon>
    </lineage>
</organism>
<evidence type="ECO:0000313" key="3">
    <source>
        <dbReference type="Proteomes" id="UP000799539"/>
    </source>
</evidence>
<dbReference type="InterPro" id="IPR032675">
    <property type="entry name" value="LRR_dom_sf"/>
</dbReference>
<reference evidence="2" key="1">
    <citation type="journal article" date="2020" name="Stud. Mycol.">
        <title>101 Dothideomycetes genomes: a test case for predicting lifestyles and emergence of pathogens.</title>
        <authorList>
            <person name="Haridas S."/>
            <person name="Albert R."/>
            <person name="Binder M."/>
            <person name="Bloem J."/>
            <person name="Labutti K."/>
            <person name="Salamov A."/>
            <person name="Andreopoulos B."/>
            <person name="Baker S."/>
            <person name="Barry K."/>
            <person name="Bills G."/>
            <person name="Bluhm B."/>
            <person name="Cannon C."/>
            <person name="Castanera R."/>
            <person name="Culley D."/>
            <person name="Daum C."/>
            <person name="Ezra D."/>
            <person name="Gonzalez J."/>
            <person name="Henrissat B."/>
            <person name="Kuo A."/>
            <person name="Liang C."/>
            <person name="Lipzen A."/>
            <person name="Lutzoni F."/>
            <person name="Magnuson J."/>
            <person name="Mondo S."/>
            <person name="Nolan M."/>
            <person name="Ohm R."/>
            <person name="Pangilinan J."/>
            <person name="Park H.-J."/>
            <person name="Ramirez L."/>
            <person name="Alfaro M."/>
            <person name="Sun H."/>
            <person name="Tritt A."/>
            <person name="Yoshinaga Y."/>
            <person name="Zwiers L.-H."/>
            <person name="Turgeon B."/>
            <person name="Goodwin S."/>
            <person name="Spatafora J."/>
            <person name="Crous P."/>
            <person name="Grigoriev I."/>
        </authorList>
    </citation>
    <scope>NUCLEOTIDE SEQUENCE</scope>
    <source>
        <strain evidence="2">SCOH1-5</strain>
    </source>
</reference>
<dbReference type="SUPFAM" id="SSF81383">
    <property type="entry name" value="F-box domain"/>
    <property type="match status" value="1"/>
</dbReference>
<protein>
    <recommendedName>
        <fullName evidence="1">F-box domain-containing protein</fullName>
    </recommendedName>
</protein>
<feature type="domain" description="F-box" evidence="1">
    <location>
        <begin position="22"/>
        <end position="68"/>
    </location>
</feature>
<dbReference type="OrthoDB" id="2522477at2759"/>
<dbReference type="Pfam" id="PF24758">
    <property type="entry name" value="LRR_At5g56370"/>
    <property type="match status" value="1"/>
</dbReference>